<proteinExistence type="inferred from homology"/>
<dbReference type="Proteomes" id="UP001292182">
    <property type="component" value="Unassembled WGS sequence"/>
</dbReference>
<dbReference type="Gene3D" id="2.30.330.10">
    <property type="entry name" value="SpoA-like"/>
    <property type="match status" value="1"/>
</dbReference>
<organism evidence="3 4">
    <name type="scientific">Sphingomonas sanguinis</name>
    <dbReference type="NCBI Taxonomy" id="33051"/>
    <lineage>
        <taxon>Bacteria</taxon>
        <taxon>Pseudomonadati</taxon>
        <taxon>Pseudomonadota</taxon>
        <taxon>Alphaproteobacteria</taxon>
        <taxon>Sphingomonadales</taxon>
        <taxon>Sphingomonadaceae</taxon>
        <taxon>Sphingomonas</taxon>
    </lineage>
</organism>
<dbReference type="PRINTS" id="PR00956">
    <property type="entry name" value="FLGMOTORFLIN"/>
</dbReference>
<reference evidence="4" key="1">
    <citation type="submission" date="2023-07" db="EMBL/GenBank/DDBJ databases">
        <title>Whole genome sequence analysis of rice epiphytic Sphingomonas sanguinis OsEp_Plm_15B2.</title>
        <authorList>
            <person name="Sahu K.P."/>
            <person name="Asharani P."/>
            <person name="Reddy B."/>
            <person name="Kumar A."/>
        </authorList>
    </citation>
    <scope>NUCLEOTIDE SEQUENCE [LARGE SCALE GENOMIC DNA]</scope>
    <source>
        <strain evidence="4">OsEp_Plm_15B2</strain>
    </source>
</reference>
<accession>A0ABU5LS82</accession>
<keyword evidence="3" id="KW-0282">Flagellum</keyword>
<dbReference type="Pfam" id="PF01052">
    <property type="entry name" value="FliMN_C"/>
    <property type="match status" value="1"/>
</dbReference>
<dbReference type="InterPro" id="IPR001543">
    <property type="entry name" value="FliN-like_C"/>
</dbReference>
<evidence type="ECO:0000259" key="2">
    <source>
        <dbReference type="Pfam" id="PF01052"/>
    </source>
</evidence>
<feature type="domain" description="Flagellar motor switch protein FliN-like C-terminal" evidence="2">
    <location>
        <begin position="173"/>
        <end position="226"/>
    </location>
</feature>
<comment type="caution">
    <text evidence="3">The sequence shown here is derived from an EMBL/GenBank/DDBJ whole genome shotgun (WGS) entry which is preliminary data.</text>
</comment>
<dbReference type="EMBL" id="JAOBTW010000012">
    <property type="protein sequence ID" value="MDZ7282794.1"/>
    <property type="molecule type" value="Genomic_DNA"/>
</dbReference>
<dbReference type="InterPro" id="IPR001172">
    <property type="entry name" value="FliN_T3SS_HrcQb"/>
</dbReference>
<evidence type="ECO:0000313" key="3">
    <source>
        <dbReference type="EMBL" id="MDZ7282794.1"/>
    </source>
</evidence>
<keyword evidence="4" id="KW-1185">Reference proteome</keyword>
<protein>
    <submittedName>
        <fullName evidence="3">FliM/FliN family flagellar motor switch protein</fullName>
    </submittedName>
</protein>
<dbReference type="SUPFAM" id="SSF101801">
    <property type="entry name" value="Surface presentation of antigens (SPOA)"/>
    <property type="match status" value="1"/>
</dbReference>
<sequence length="246" mass="25731">MTPGARTWLPVDTVPPASLRALLAEVVEPWSARWFAGEGLRLSSLRREGGGPWSWRSLDAGLMLGTTADTMARIGARMLAVDAEDRAAPDRALLEEVAEDCLVDLRARLAQVVAMAPDAEWRPVVRTTSWVATIGTAPLSLGIALTDTLFARLVLRVLPPAPAGPLGSGMAALAATPVTVSAAVGRAELSVADLRALEIGDVIVLDRPLAEPVPLAVDGHALPRGTARIVAAEPPFLDIVQAATPA</sequence>
<gene>
    <name evidence="3" type="ORF">N4G62_12225</name>
</gene>
<keyword evidence="3" id="KW-0969">Cilium</keyword>
<comment type="similarity">
    <text evidence="1">Belongs to the FliN/MopA/SpaO family.</text>
</comment>
<dbReference type="InterPro" id="IPR036429">
    <property type="entry name" value="SpoA-like_sf"/>
</dbReference>
<keyword evidence="3" id="KW-0966">Cell projection</keyword>
<name>A0ABU5LS82_9SPHN</name>
<evidence type="ECO:0000313" key="4">
    <source>
        <dbReference type="Proteomes" id="UP001292182"/>
    </source>
</evidence>
<dbReference type="RefSeq" id="WP_322539653.1">
    <property type="nucleotide sequence ID" value="NZ_JAOBTW010000012.1"/>
</dbReference>
<evidence type="ECO:0000256" key="1">
    <source>
        <dbReference type="ARBA" id="ARBA00009226"/>
    </source>
</evidence>